<gene>
    <name evidence="1" type="ORF">SAMN05660493_03330</name>
</gene>
<name>A0A1U7PYF5_9FLAO</name>
<dbReference type="EMBL" id="FTPU01000084">
    <property type="protein sequence ID" value="SIT98997.1"/>
    <property type="molecule type" value="Genomic_DNA"/>
</dbReference>
<sequence length="57" mass="6861">QYNIRNFRIMSNLFYNALRVDLLYFHHFEGDNSTSKNLLWDDLEQISLIAGLNQNHF</sequence>
<proteinExistence type="predicted"/>
<keyword evidence="2" id="KW-1185">Reference proteome</keyword>
<dbReference type="AlphaFoldDB" id="A0A1U7PYF5"/>
<accession>A0A1U7PYF5</accession>
<organism evidence="1 2">
    <name type="scientific">Epilithonimonas bovis DSM 19482</name>
    <dbReference type="NCBI Taxonomy" id="1121284"/>
    <lineage>
        <taxon>Bacteria</taxon>
        <taxon>Pseudomonadati</taxon>
        <taxon>Bacteroidota</taxon>
        <taxon>Flavobacteriia</taxon>
        <taxon>Flavobacteriales</taxon>
        <taxon>Weeksellaceae</taxon>
        <taxon>Chryseobacterium group</taxon>
        <taxon>Epilithonimonas</taxon>
    </lineage>
</organism>
<dbReference type="Proteomes" id="UP000187261">
    <property type="component" value="Unassembled WGS sequence"/>
</dbReference>
<feature type="non-terminal residue" evidence="1">
    <location>
        <position position="1"/>
    </location>
</feature>
<reference evidence="2" key="1">
    <citation type="submission" date="2016-10" db="EMBL/GenBank/DDBJ databases">
        <authorList>
            <person name="Varghese N."/>
            <person name="Submissions S."/>
        </authorList>
    </citation>
    <scope>NUCLEOTIDE SEQUENCE [LARGE SCALE GENOMIC DNA]</scope>
    <source>
        <strain evidence="2">DSM 19482</strain>
    </source>
</reference>
<evidence type="ECO:0000313" key="2">
    <source>
        <dbReference type="Proteomes" id="UP000187261"/>
    </source>
</evidence>
<evidence type="ECO:0000313" key="1">
    <source>
        <dbReference type="EMBL" id="SIT98997.1"/>
    </source>
</evidence>
<protein>
    <submittedName>
        <fullName evidence="1">Uncharacterized protein</fullName>
    </submittedName>
</protein>